<dbReference type="AlphaFoldDB" id="A0A7W6LP77"/>
<name>A0A7W6LP77_9SPHN</name>
<protein>
    <submittedName>
        <fullName evidence="1">Uncharacterized protein</fullName>
    </submittedName>
</protein>
<proteinExistence type="predicted"/>
<dbReference type="EMBL" id="JACIEU010000002">
    <property type="protein sequence ID" value="MBB4146771.1"/>
    <property type="molecule type" value="Genomic_DNA"/>
</dbReference>
<comment type="caution">
    <text evidence="1">The sequence shown here is derived from an EMBL/GenBank/DDBJ whole genome shotgun (WGS) entry which is preliminary data.</text>
</comment>
<dbReference type="Proteomes" id="UP000590524">
    <property type="component" value="Unassembled WGS sequence"/>
</dbReference>
<sequence length="156" mass="16791">MSAAATSLDHLLEVGKAALSDIDALGAIDPAACHVCYHFFCPADEENDRWDEDAECVQLSKPIFDAMPFDVEIDGIGGSAGVEAWENAYPTIAWLNDRMPRMLEVASAAKMNFLGWSFEPKNGPIVSAGVNVMNASSPEGRSIIDGMIESLKAKKN</sequence>
<dbReference type="RefSeq" id="WP_188080693.1">
    <property type="nucleotide sequence ID" value="NZ_JACIEU010000002.1"/>
</dbReference>
<accession>A0A7W6LP77</accession>
<evidence type="ECO:0000313" key="1">
    <source>
        <dbReference type="EMBL" id="MBB4146771.1"/>
    </source>
</evidence>
<reference evidence="1 2" key="1">
    <citation type="submission" date="2020-08" db="EMBL/GenBank/DDBJ databases">
        <title>Genomic Encyclopedia of Type Strains, Phase IV (KMG-IV): sequencing the most valuable type-strain genomes for metagenomic binning, comparative biology and taxonomic classification.</title>
        <authorList>
            <person name="Goeker M."/>
        </authorList>
    </citation>
    <scope>NUCLEOTIDE SEQUENCE [LARGE SCALE GENOMIC DNA]</scope>
    <source>
        <strain evidence="1 2">DSM 19371</strain>
    </source>
</reference>
<keyword evidence="2" id="KW-1185">Reference proteome</keyword>
<organism evidence="1 2">
    <name type="scientific">Sphingobium scionense</name>
    <dbReference type="NCBI Taxonomy" id="1404341"/>
    <lineage>
        <taxon>Bacteria</taxon>
        <taxon>Pseudomonadati</taxon>
        <taxon>Pseudomonadota</taxon>
        <taxon>Alphaproteobacteria</taxon>
        <taxon>Sphingomonadales</taxon>
        <taxon>Sphingomonadaceae</taxon>
        <taxon>Sphingobium</taxon>
    </lineage>
</organism>
<evidence type="ECO:0000313" key="2">
    <source>
        <dbReference type="Proteomes" id="UP000590524"/>
    </source>
</evidence>
<gene>
    <name evidence="1" type="ORF">GGQ90_000526</name>
</gene>